<protein>
    <recommendedName>
        <fullName evidence="5">Virion coat protein B</fullName>
    </recommendedName>
</protein>
<evidence type="ECO:0008006" key="5">
    <source>
        <dbReference type="Google" id="ProtNLM"/>
    </source>
</evidence>
<keyword evidence="4" id="KW-1185">Reference proteome</keyword>
<dbReference type="EMBL" id="SNXI01000001">
    <property type="protein sequence ID" value="TDP40697.1"/>
    <property type="molecule type" value="Genomic_DNA"/>
</dbReference>
<evidence type="ECO:0000256" key="2">
    <source>
        <dbReference type="SAM" id="SignalP"/>
    </source>
</evidence>
<comment type="caution">
    <text evidence="3">The sequence shown here is derived from an EMBL/GenBank/DDBJ whole genome shotgun (WGS) entry which is preliminary data.</text>
</comment>
<accession>A0A4R6PRF4</accession>
<feature type="signal peptide" evidence="2">
    <location>
        <begin position="1"/>
        <end position="22"/>
    </location>
</feature>
<dbReference type="AlphaFoldDB" id="A0A4R6PRF4"/>
<sequence>MITKLRNVALVASVLVAGPVMAQTDPTAIEAAATGFQTDFGAAATAIGGALLAAGFGALVFKWAKGMLFS</sequence>
<keyword evidence="1" id="KW-0812">Transmembrane</keyword>
<proteinExistence type="predicted"/>
<dbReference type="RefSeq" id="WP_133538382.1">
    <property type="nucleotide sequence ID" value="NZ_SNXI01000001.1"/>
</dbReference>
<keyword evidence="2" id="KW-0732">Signal</keyword>
<evidence type="ECO:0000313" key="4">
    <source>
        <dbReference type="Proteomes" id="UP000295531"/>
    </source>
</evidence>
<gene>
    <name evidence="3" type="ORF">DEU29_101247</name>
</gene>
<feature type="transmembrane region" description="Helical" evidence="1">
    <location>
        <begin position="40"/>
        <end position="61"/>
    </location>
</feature>
<organism evidence="3 4">
    <name type="scientific">Idiomarina aquatica</name>
    <dbReference type="NCBI Taxonomy" id="1327752"/>
    <lineage>
        <taxon>Bacteria</taxon>
        <taxon>Pseudomonadati</taxon>
        <taxon>Pseudomonadota</taxon>
        <taxon>Gammaproteobacteria</taxon>
        <taxon>Alteromonadales</taxon>
        <taxon>Idiomarinaceae</taxon>
        <taxon>Idiomarina</taxon>
    </lineage>
</organism>
<keyword evidence="1" id="KW-1133">Transmembrane helix</keyword>
<keyword evidence="1" id="KW-0472">Membrane</keyword>
<evidence type="ECO:0000256" key="1">
    <source>
        <dbReference type="SAM" id="Phobius"/>
    </source>
</evidence>
<name>A0A4R6PRF4_9GAMM</name>
<dbReference type="Proteomes" id="UP000295531">
    <property type="component" value="Unassembled WGS sequence"/>
</dbReference>
<reference evidence="3 4" key="1">
    <citation type="submission" date="2019-03" db="EMBL/GenBank/DDBJ databases">
        <title>Freshwater and sediment microbial communities from various areas in North America, analyzing microbe dynamics in response to fracking.</title>
        <authorList>
            <person name="Lamendella R."/>
        </authorList>
    </citation>
    <scope>NUCLEOTIDE SEQUENCE [LARGE SCALE GENOMIC DNA]</scope>
    <source>
        <strain evidence="3 4">18_TX</strain>
    </source>
</reference>
<feature type="chain" id="PRO_5020960060" description="Virion coat protein B" evidence="2">
    <location>
        <begin position="23"/>
        <end position="70"/>
    </location>
</feature>
<evidence type="ECO:0000313" key="3">
    <source>
        <dbReference type="EMBL" id="TDP40697.1"/>
    </source>
</evidence>